<dbReference type="GO" id="GO:0035556">
    <property type="term" value="P:intracellular signal transduction"/>
    <property type="evidence" value="ECO:0007669"/>
    <property type="project" value="InterPro"/>
</dbReference>
<dbReference type="Gene3D" id="1.10.238.10">
    <property type="entry name" value="EF-hand"/>
    <property type="match status" value="1"/>
</dbReference>
<keyword evidence="2" id="KW-0378">Hydrolase</keyword>
<dbReference type="GO" id="GO:0016042">
    <property type="term" value="P:lipid catabolic process"/>
    <property type="evidence" value="ECO:0007669"/>
    <property type="project" value="UniProtKB-KW"/>
</dbReference>
<evidence type="ECO:0000259" key="3">
    <source>
        <dbReference type="SMART" id="SM00148"/>
    </source>
</evidence>
<dbReference type="Pfam" id="PF09279">
    <property type="entry name" value="EF-hand_like"/>
    <property type="match status" value="1"/>
</dbReference>
<protein>
    <recommendedName>
        <fullName evidence="2">Phosphoinositide phospholipase C</fullName>
        <ecNumber evidence="2">3.1.4.11</ecNumber>
    </recommendedName>
</protein>
<dbReference type="PANTHER" id="PTHR10336">
    <property type="entry name" value="PHOSPHOINOSITIDE-SPECIFIC PHOSPHOLIPASE C FAMILY PROTEIN"/>
    <property type="match status" value="1"/>
</dbReference>
<dbReference type="AlphaFoldDB" id="A0A1D6P9J2"/>
<dbReference type="InterPro" id="IPR001192">
    <property type="entry name" value="PI-PLC_fam"/>
</dbReference>
<reference evidence="4" key="1">
    <citation type="submission" date="2015-12" db="EMBL/GenBank/DDBJ databases">
        <title>Update maize B73 reference genome by single molecule sequencing technologies.</title>
        <authorList>
            <consortium name="Maize Genome Sequencing Project"/>
            <person name="Ware D."/>
        </authorList>
    </citation>
    <scope>NUCLEOTIDE SEQUENCE</scope>
    <source>
        <tissue evidence="4">Seedling</tissue>
    </source>
</reference>
<dbReference type="GO" id="GO:0004435">
    <property type="term" value="F:phosphatidylinositol-4,5-bisphosphate phospholipase C activity"/>
    <property type="evidence" value="ECO:0007669"/>
    <property type="project" value="UniProtKB-EC"/>
</dbReference>
<comment type="catalytic activity">
    <reaction evidence="2">
        <text>a 1,2-diacyl-sn-glycero-3-phospho-(1D-myo-inositol-4,5-bisphosphate) + H2O = 1D-myo-inositol 1,4,5-trisphosphate + a 1,2-diacyl-sn-glycerol + H(+)</text>
        <dbReference type="Rhea" id="RHEA:33179"/>
        <dbReference type="ChEBI" id="CHEBI:15377"/>
        <dbReference type="ChEBI" id="CHEBI:15378"/>
        <dbReference type="ChEBI" id="CHEBI:17815"/>
        <dbReference type="ChEBI" id="CHEBI:58456"/>
        <dbReference type="ChEBI" id="CHEBI:203600"/>
        <dbReference type="EC" id="3.1.4.11"/>
    </reaction>
</comment>
<dbReference type="InterPro" id="IPR015359">
    <property type="entry name" value="PLC_EF-hand-like"/>
</dbReference>
<name>A0A1D6P9J2_MAIZE</name>
<dbReference type="PANTHER" id="PTHR10336:SF154">
    <property type="entry name" value="PHOSPHOINOSITIDE PHOSPHOLIPASE C 2"/>
    <property type="match status" value="1"/>
</dbReference>
<keyword evidence="2" id="KW-0443">Lipid metabolism</keyword>
<dbReference type="SUPFAM" id="SSF47473">
    <property type="entry name" value="EF-hand"/>
    <property type="match status" value="1"/>
</dbReference>
<dbReference type="SUPFAM" id="SSF51695">
    <property type="entry name" value="PLC-like phosphodiesterases"/>
    <property type="match status" value="1"/>
</dbReference>
<feature type="domain" description="Phosphatidylinositol-specific phospholipase C X" evidence="3">
    <location>
        <begin position="107"/>
        <end position="218"/>
    </location>
</feature>
<evidence type="ECO:0000256" key="2">
    <source>
        <dbReference type="RuleBase" id="RU361133"/>
    </source>
</evidence>
<evidence type="ECO:0000313" key="4">
    <source>
        <dbReference type="EMBL" id="AQL06461.1"/>
    </source>
</evidence>
<proteinExistence type="predicted"/>
<dbReference type="Pfam" id="PF00388">
    <property type="entry name" value="PI-PLC-X"/>
    <property type="match status" value="1"/>
</dbReference>
<comment type="subcellular location">
    <subcellularLocation>
        <location evidence="1">Cell membrane</location>
        <topology evidence="1">Peripheral membrane protein</topology>
    </subcellularLocation>
</comment>
<dbReference type="SMART" id="SM00148">
    <property type="entry name" value="PLCXc"/>
    <property type="match status" value="1"/>
</dbReference>
<dbReference type="InterPro" id="IPR000909">
    <property type="entry name" value="PLipase_C_PInositol-sp_X_dom"/>
</dbReference>
<keyword evidence="2" id="KW-0442">Lipid degradation</keyword>
<dbReference type="EC" id="3.1.4.11" evidence="2"/>
<dbReference type="InterPro" id="IPR011992">
    <property type="entry name" value="EF-hand-dom_pair"/>
</dbReference>
<dbReference type="InterPro" id="IPR017946">
    <property type="entry name" value="PLC-like_Pdiesterase_TIM-brl"/>
</dbReference>
<gene>
    <name evidence="4" type="ORF">ZEAMMB73_Zm00001d047447</name>
</gene>
<dbReference type="EMBL" id="CM000785">
    <property type="protein sequence ID" value="AQL06461.1"/>
    <property type="molecule type" value="Genomic_DNA"/>
</dbReference>
<sequence>MTTYRVCCFLRRFRAASNEPSEAVGDVFRAYADGGGGLLGEEALRRFLREVQRETDAGADAAAKEVVAFAAEHRLLSKGRGLTAEGFLRWLFSDANAALDPRRGVYQDMGLPLSHYFIYTGHNSYLTGNQLSSGCSERPIVKALHDGVRVIELDLWPNAAKDDVEVLHGRWDVDVAGGADQVPGGHQGARLRDFALPRHPHPGRSPQPGPPSQSGQGR</sequence>
<accession>A0A1D6P9J2</accession>
<dbReference type="GO" id="GO:0005886">
    <property type="term" value="C:plasma membrane"/>
    <property type="evidence" value="ECO:0007669"/>
    <property type="project" value="UniProtKB-SubCell"/>
</dbReference>
<evidence type="ECO:0000256" key="1">
    <source>
        <dbReference type="ARBA" id="ARBA00004202"/>
    </source>
</evidence>
<organism evidence="4">
    <name type="scientific">Zea mays</name>
    <name type="common">Maize</name>
    <dbReference type="NCBI Taxonomy" id="4577"/>
    <lineage>
        <taxon>Eukaryota</taxon>
        <taxon>Viridiplantae</taxon>
        <taxon>Streptophyta</taxon>
        <taxon>Embryophyta</taxon>
        <taxon>Tracheophyta</taxon>
        <taxon>Spermatophyta</taxon>
        <taxon>Magnoliopsida</taxon>
        <taxon>Liliopsida</taxon>
        <taxon>Poales</taxon>
        <taxon>Poaceae</taxon>
        <taxon>PACMAD clade</taxon>
        <taxon>Panicoideae</taxon>
        <taxon>Andropogonodae</taxon>
        <taxon>Andropogoneae</taxon>
        <taxon>Tripsacinae</taxon>
        <taxon>Zea</taxon>
    </lineage>
</organism>
<dbReference type="Gene3D" id="3.20.20.190">
    <property type="entry name" value="Phosphatidylinositol (PI) phosphodiesterase"/>
    <property type="match status" value="1"/>
</dbReference>
<dbReference type="PROSITE" id="PS50007">
    <property type="entry name" value="PIPLC_X_DOMAIN"/>
    <property type="match status" value="1"/>
</dbReference>
<dbReference type="ExpressionAtlas" id="A0A1D6P9J2">
    <property type="expression patterns" value="baseline and differential"/>
</dbReference>
<dbReference type="PRINTS" id="PR00390">
    <property type="entry name" value="PHPHLIPASEC"/>
</dbReference>